<reference evidence="1" key="1">
    <citation type="journal article" date="2022" name="bioRxiv">
        <title>Sequencing and chromosome-scale assembly of the giantPleurodeles waltlgenome.</title>
        <authorList>
            <person name="Brown T."/>
            <person name="Elewa A."/>
            <person name="Iarovenko S."/>
            <person name="Subramanian E."/>
            <person name="Araus A.J."/>
            <person name="Petzold A."/>
            <person name="Susuki M."/>
            <person name="Suzuki K.-i.T."/>
            <person name="Hayashi T."/>
            <person name="Toyoda A."/>
            <person name="Oliveira C."/>
            <person name="Osipova E."/>
            <person name="Leigh N.D."/>
            <person name="Simon A."/>
            <person name="Yun M.H."/>
        </authorList>
    </citation>
    <scope>NUCLEOTIDE SEQUENCE</scope>
    <source>
        <strain evidence="1">20211129_DDA</strain>
        <tissue evidence="1">Liver</tissue>
    </source>
</reference>
<protein>
    <submittedName>
        <fullName evidence="1">Uncharacterized protein</fullName>
    </submittedName>
</protein>
<evidence type="ECO:0000313" key="1">
    <source>
        <dbReference type="EMBL" id="KAJ1144716.1"/>
    </source>
</evidence>
<gene>
    <name evidence="1" type="ORF">NDU88_011013</name>
</gene>
<comment type="caution">
    <text evidence="1">The sequence shown here is derived from an EMBL/GenBank/DDBJ whole genome shotgun (WGS) entry which is preliminary data.</text>
</comment>
<sequence>MLRGMIAGSFRAEAVFSGPCAARLFEGWCTARSVAGGAARRLARLAAARTLLGRSLLCWLFTAALEARLSVAGF</sequence>
<dbReference type="AlphaFoldDB" id="A0AAV7R048"/>
<accession>A0AAV7R048</accession>
<keyword evidence="2" id="KW-1185">Reference proteome</keyword>
<proteinExistence type="predicted"/>
<dbReference type="Proteomes" id="UP001066276">
    <property type="component" value="Chromosome 6"/>
</dbReference>
<evidence type="ECO:0000313" key="2">
    <source>
        <dbReference type="Proteomes" id="UP001066276"/>
    </source>
</evidence>
<organism evidence="1 2">
    <name type="scientific">Pleurodeles waltl</name>
    <name type="common">Iberian ribbed newt</name>
    <dbReference type="NCBI Taxonomy" id="8319"/>
    <lineage>
        <taxon>Eukaryota</taxon>
        <taxon>Metazoa</taxon>
        <taxon>Chordata</taxon>
        <taxon>Craniata</taxon>
        <taxon>Vertebrata</taxon>
        <taxon>Euteleostomi</taxon>
        <taxon>Amphibia</taxon>
        <taxon>Batrachia</taxon>
        <taxon>Caudata</taxon>
        <taxon>Salamandroidea</taxon>
        <taxon>Salamandridae</taxon>
        <taxon>Pleurodelinae</taxon>
        <taxon>Pleurodeles</taxon>
    </lineage>
</organism>
<dbReference type="EMBL" id="JANPWB010000010">
    <property type="protein sequence ID" value="KAJ1144716.1"/>
    <property type="molecule type" value="Genomic_DNA"/>
</dbReference>
<name>A0AAV7R048_PLEWA</name>